<keyword evidence="2" id="KW-1185">Reference proteome</keyword>
<organism evidence="1 2">
    <name type="scientific">Dioscorea alata</name>
    <name type="common">Purple yam</name>
    <dbReference type="NCBI Taxonomy" id="55571"/>
    <lineage>
        <taxon>Eukaryota</taxon>
        <taxon>Viridiplantae</taxon>
        <taxon>Streptophyta</taxon>
        <taxon>Embryophyta</taxon>
        <taxon>Tracheophyta</taxon>
        <taxon>Spermatophyta</taxon>
        <taxon>Magnoliopsida</taxon>
        <taxon>Liliopsida</taxon>
        <taxon>Dioscoreales</taxon>
        <taxon>Dioscoreaceae</taxon>
        <taxon>Dioscorea</taxon>
    </lineage>
</organism>
<proteinExistence type="predicted"/>
<dbReference type="Proteomes" id="UP000827976">
    <property type="component" value="Chromosome 18"/>
</dbReference>
<evidence type="ECO:0000313" key="1">
    <source>
        <dbReference type="EMBL" id="KAH7655904.1"/>
    </source>
</evidence>
<comment type="caution">
    <text evidence="1">The sequence shown here is derived from an EMBL/GenBank/DDBJ whole genome shotgun (WGS) entry which is preliminary data.</text>
</comment>
<protein>
    <submittedName>
        <fullName evidence="1">SprT-like protein</fullName>
    </submittedName>
</protein>
<accession>A0ACB7U6I2</accession>
<reference evidence="2" key="1">
    <citation type="journal article" date="2022" name="Nat. Commun.">
        <title>Chromosome evolution and the genetic basis of agronomically important traits in greater yam.</title>
        <authorList>
            <person name="Bredeson J.V."/>
            <person name="Lyons J.B."/>
            <person name="Oniyinde I.O."/>
            <person name="Okereke N.R."/>
            <person name="Kolade O."/>
            <person name="Nnabue I."/>
            <person name="Nwadili C.O."/>
            <person name="Hribova E."/>
            <person name="Parker M."/>
            <person name="Nwogha J."/>
            <person name="Shu S."/>
            <person name="Carlson J."/>
            <person name="Kariba R."/>
            <person name="Muthemba S."/>
            <person name="Knop K."/>
            <person name="Barton G.J."/>
            <person name="Sherwood A.V."/>
            <person name="Lopez-Montes A."/>
            <person name="Asiedu R."/>
            <person name="Jamnadass R."/>
            <person name="Muchugi A."/>
            <person name="Goodstein D."/>
            <person name="Egesi C.N."/>
            <person name="Featherston J."/>
            <person name="Asfaw A."/>
            <person name="Simpson G.G."/>
            <person name="Dolezel J."/>
            <person name="Hendre P.S."/>
            <person name="Van Deynze A."/>
            <person name="Kumar P.L."/>
            <person name="Obidiegwu J.E."/>
            <person name="Bhattacharjee R."/>
            <person name="Rokhsar D.S."/>
        </authorList>
    </citation>
    <scope>NUCLEOTIDE SEQUENCE [LARGE SCALE GENOMIC DNA]</scope>
    <source>
        <strain evidence="2">cv. TDa95/00328</strain>
    </source>
</reference>
<gene>
    <name evidence="1" type="ORF">IHE45_18G043600</name>
</gene>
<name>A0ACB7U6I2_DIOAL</name>
<evidence type="ECO:0000313" key="2">
    <source>
        <dbReference type="Proteomes" id="UP000827976"/>
    </source>
</evidence>
<dbReference type="EMBL" id="CM037028">
    <property type="protein sequence ID" value="KAH7655904.1"/>
    <property type="molecule type" value="Genomic_DNA"/>
</dbReference>
<sequence>MAAMDVDEVDVLDPHADIYALFCYYDSLYFDESLGACSVSWSSSRMTRCAGVCRYLPGGGCEIHLSEPLLKFRSTADVKNTLLHEMIHAFLWIKHNNKDHSSQHGPGFQALMNKINSSSLIDHQKPACGYNITIYHQFHNEVDSYRLHHWICEGCGDLIKRAINREPSAGDCMERFRENGSCGNTSCHWHNHKMVCSGSYKKIAEPPGYKGKRKRAKEQELPDNKPSGRGGIINKPTQKSHSKAESNAQCSLDNMKSLTSFFPVASNRLTGTSLPEDSKIEALKAVEPKMQTLALVSQFPKRPRTAHSQKSKYVCNKRRKVDKEKDRCIVFSKWLGWFADEETDEDVEPLINKRTERRKKLKLLENQKGRFVESQASDATQTANSSTSIFHGNERELMGNYLLYHQNENGGPVGC</sequence>